<keyword evidence="1" id="KW-0479">Metal-binding</keyword>
<dbReference type="GO" id="GO:0046872">
    <property type="term" value="F:metal ion binding"/>
    <property type="evidence" value="ECO:0007669"/>
    <property type="project" value="UniProtKB-KW"/>
</dbReference>
<dbReference type="PANTHER" id="PTHR42988">
    <property type="entry name" value="PHOSPHOHYDROLASE"/>
    <property type="match status" value="1"/>
</dbReference>
<dbReference type="InterPro" id="IPR024983">
    <property type="entry name" value="CHAT_dom"/>
</dbReference>
<dbReference type="Proteomes" id="UP001232063">
    <property type="component" value="Unassembled WGS sequence"/>
</dbReference>
<evidence type="ECO:0000256" key="2">
    <source>
        <dbReference type="ARBA" id="ARBA00022801"/>
    </source>
</evidence>
<feature type="domain" description="CHAT" evidence="6">
    <location>
        <begin position="502"/>
        <end position="615"/>
    </location>
</feature>
<comment type="caution">
    <text evidence="7">The sequence shown here is derived from an EMBL/GenBank/DDBJ whole genome shotgun (WGS) entry which is preliminary data.</text>
</comment>
<evidence type="ECO:0000256" key="4">
    <source>
        <dbReference type="ARBA" id="ARBA00025742"/>
    </source>
</evidence>
<dbReference type="InterPro" id="IPR050884">
    <property type="entry name" value="CNP_phosphodiesterase-III"/>
</dbReference>
<evidence type="ECO:0000256" key="1">
    <source>
        <dbReference type="ARBA" id="ARBA00022723"/>
    </source>
</evidence>
<protein>
    <submittedName>
        <fullName evidence="7">Metallophosphoesterase</fullName>
    </submittedName>
</protein>
<dbReference type="InterPro" id="IPR004843">
    <property type="entry name" value="Calcineurin-like_PHP"/>
</dbReference>
<dbReference type="SUPFAM" id="SSF56300">
    <property type="entry name" value="Metallo-dependent phosphatases"/>
    <property type="match status" value="1"/>
</dbReference>
<name>A0AAE3R2Y3_9BACT</name>
<keyword evidence="3" id="KW-0408">Iron</keyword>
<keyword evidence="8" id="KW-1185">Reference proteome</keyword>
<feature type="domain" description="Calcineurin-like phosphoesterase" evidence="5">
    <location>
        <begin position="2"/>
        <end position="255"/>
    </location>
</feature>
<comment type="similarity">
    <text evidence="4">Belongs to the cyclic nucleotide phosphodiesterase class-III family.</text>
</comment>
<dbReference type="Pfam" id="PF00149">
    <property type="entry name" value="Metallophos"/>
    <property type="match status" value="1"/>
</dbReference>
<evidence type="ECO:0000313" key="7">
    <source>
        <dbReference type="EMBL" id="MDJ1500674.1"/>
    </source>
</evidence>
<dbReference type="Pfam" id="PF12770">
    <property type="entry name" value="CHAT"/>
    <property type="match status" value="1"/>
</dbReference>
<sequence>MIRFLHLSDLHFSQLIENPTYSIQQLIAIEKFYKSETFDRVIVTGDLTNDAKIDSFIKAREWLNGSITLSGGNKTGLNIDNDIQLKVVPGNRDYIHNKTSLKKGEDIYFEGLNTYNKEFAGNHLFSKRKPLVYDWFDLSETENVGVFILYVNTSILGEDDSNNKLKANYLHYISVQINNLIKKGRAGTLIKSVKSGAFISSVEFRKSFKFLVAHHPFQNEEKIYDFISNNKKKEFLSNLAMMDFNIQLSGHRHIYEKTENTYTYFFDKRAVDRYLINELLLQIGEDKLIDITSIKKGKKISKPLRIIITIIKTLLIQDDSIHNVISKMDKIVKGTPQESLNYLIDAIKTGTKREQEDNYNEILNYLNNLTKNERKLFADNAQKIVSKILNELKQRSLQTFNAGSCSLPYINGEKTDRHFNTYSFEYYEGDFTLCIIDYIWNPDIGDFELNERCFITYSLDKLKINEIYQNDQLFKKKSQANNHKKSQCILMLTADVVDQTKQKLNLEREHSQIIEMLQDKKDIFDVIIRRNINKHNFIRYIKDRSPDILHFSGHGEMTDEDLLKLGIETGGIWMLNEEKNGFSCLKNDELDSIFDNFQRSNIPLRVVIFNACYSYEPAKRASQYGPIAIGISARIPNDSAISFSKGFYTHLSKPGFECDFINAYKEGVLYMPHKHKEMIKLYQGGNIVN</sequence>
<dbReference type="AlphaFoldDB" id="A0AAE3R2Y3"/>
<gene>
    <name evidence="7" type="ORF">QNI22_08455</name>
</gene>
<dbReference type="RefSeq" id="WP_314510198.1">
    <property type="nucleotide sequence ID" value="NZ_JASJOU010000002.1"/>
</dbReference>
<dbReference type="Gene3D" id="3.60.21.10">
    <property type="match status" value="1"/>
</dbReference>
<evidence type="ECO:0000313" key="8">
    <source>
        <dbReference type="Proteomes" id="UP001232063"/>
    </source>
</evidence>
<organism evidence="7 8">
    <name type="scientific">Xanthocytophaga agilis</name>
    <dbReference type="NCBI Taxonomy" id="3048010"/>
    <lineage>
        <taxon>Bacteria</taxon>
        <taxon>Pseudomonadati</taxon>
        <taxon>Bacteroidota</taxon>
        <taxon>Cytophagia</taxon>
        <taxon>Cytophagales</taxon>
        <taxon>Rhodocytophagaceae</taxon>
        <taxon>Xanthocytophaga</taxon>
    </lineage>
</organism>
<dbReference type="PANTHER" id="PTHR42988:SF2">
    <property type="entry name" value="CYCLIC NUCLEOTIDE PHOSPHODIESTERASE CBUA0032-RELATED"/>
    <property type="match status" value="1"/>
</dbReference>
<dbReference type="EMBL" id="JASJOU010000002">
    <property type="protein sequence ID" value="MDJ1500674.1"/>
    <property type="molecule type" value="Genomic_DNA"/>
</dbReference>
<dbReference type="InterPro" id="IPR029052">
    <property type="entry name" value="Metallo-depent_PP-like"/>
</dbReference>
<proteinExistence type="inferred from homology"/>
<evidence type="ECO:0000259" key="6">
    <source>
        <dbReference type="Pfam" id="PF12770"/>
    </source>
</evidence>
<reference evidence="7" key="1">
    <citation type="submission" date="2023-05" db="EMBL/GenBank/DDBJ databases">
        <authorList>
            <person name="Zhang X."/>
        </authorList>
    </citation>
    <scope>NUCLEOTIDE SEQUENCE</scope>
    <source>
        <strain evidence="7">BD1B2-1</strain>
    </source>
</reference>
<dbReference type="GO" id="GO:0016787">
    <property type="term" value="F:hydrolase activity"/>
    <property type="evidence" value="ECO:0007669"/>
    <property type="project" value="UniProtKB-KW"/>
</dbReference>
<keyword evidence="2" id="KW-0378">Hydrolase</keyword>
<evidence type="ECO:0000256" key="3">
    <source>
        <dbReference type="ARBA" id="ARBA00023004"/>
    </source>
</evidence>
<evidence type="ECO:0000259" key="5">
    <source>
        <dbReference type="Pfam" id="PF00149"/>
    </source>
</evidence>
<accession>A0AAE3R2Y3</accession>